<dbReference type="EMBL" id="AMRI01000008">
    <property type="protein sequence ID" value="EKE75438.1"/>
    <property type="molecule type" value="Genomic_DNA"/>
</dbReference>
<dbReference type="eggNOG" id="COG2604">
    <property type="taxonomic scope" value="Bacteria"/>
</dbReference>
<dbReference type="InterPro" id="IPR002826">
    <property type="entry name" value="MptE-like"/>
</dbReference>
<evidence type="ECO:0000313" key="4">
    <source>
        <dbReference type="Proteomes" id="UP000006755"/>
    </source>
</evidence>
<feature type="domain" description="Glycosyltransferase Maf N-terminal" evidence="2">
    <location>
        <begin position="45"/>
        <end position="267"/>
    </location>
</feature>
<gene>
    <name evidence="3" type="ORF">B3C1_07169</name>
</gene>
<evidence type="ECO:0000259" key="2">
    <source>
        <dbReference type="Pfam" id="PF20157"/>
    </source>
</evidence>
<dbReference type="Pfam" id="PF01973">
    <property type="entry name" value="MptE-like"/>
    <property type="match status" value="1"/>
</dbReference>
<organism evidence="3 4">
    <name type="scientific">Gallaecimonas xiamenensis 3-C-1</name>
    <dbReference type="NCBI Taxonomy" id="745411"/>
    <lineage>
        <taxon>Bacteria</taxon>
        <taxon>Pseudomonadati</taxon>
        <taxon>Pseudomonadota</taxon>
        <taxon>Gammaproteobacteria</taxon>
        <taxon>Enterobacterales</taxon>
        <taxon>Gallaecimonadaceae</taxon>
        <taxon>Gallaecimonas</taxon>
    </lineage>
</organism>
<dbReference type="STRING" id="745411.B3C1_07169"/>
<dbReference type="OrthoDB" id="7254531at2"/>
<dbReference type="Proteomes" id="UP000006755">
    <property type="component" value="Unassembled WGS sequence"/>
</dbReference>
<dbReference type="RefSeq" id="WP_008483872.1">
    <property type="nucleotide sequence ID" value="NZ_AMRI01000008.1"/>
</dbReference>
<reference evidence="3 4" key="1">
    <citation type="journal article" date="2012" name="J. Bacteriol.">
        <title>Genome Sequence of Gallaecimonas xiamenensis Type Strain 3-C-1.</title>
        <authorList>
            <person name="Lai Q."/>
            <person name="Wang L."/>
            <person name="Wang W."/>
            <person name="Shao Z."/>
        </authorList>
    </citation>
    <scope>NUCLEOTIDE SEQUENCE [LARGE SCALE GENOMIC DNA]</scope>
    <source>
        <strain evidence="3 4">3-C-1</strain>
    </source>
</reference>
<dbReference type="PANTHER" id="PTHR41786">
    <property type="entry name" value="MOTILITY ACCESSORY FACTOR MAF"/>
    <property type="match status" value="1"/>
</dbReference>
<sequence>MNNQAGISQAEDALAALARQEQARQQLANSLSLIGFDDDYLVAHFRANLQCLEHYFPDLARFFQSYKPKRYFIDVVNGRPNIFDAQQRRHIYADDSFLYALSQYNEFLENPHSTHGRLEIDEVNRMSFIHVEHLNELVKIERSLSGDASGELPAQLGQVLLFGAGLGFHTELLVNNHQIRELHVIEPDLDLFYASLFVTAWFHLLPLIDARGGSLHFNLGDGASEAFDEILKLGEKRGYYKAALAYTYVHYLTPELESLISKYKERYFELVSGWGFYDDAVIAIAHQGLNLDNNVPLLRTQAPQALAEVPVFVCANGPSLDKAIDFIRQHQDKALIVSGGSSLRSLVKYGITPDIHCEQERLNIVADLLDNIGQPELLAKLNVMAPGSVTPEVFKRFGRGLMVPKSREASSAALMELEGFKVHFEVANFLNPTVTNTGLRMLSAMGFRNFYLFGVDLGYPSGEHHSKNSFYFNEKGQDKGIFTTNDEMLVAGNRGGQVATNPIFNLSRRRIEGLLKVMPELNCYNFGEGALIEGAESCQLGDKVPTVVLDKASLVDGLYQAAAEDNQSQRFAAPYWQLFAPEVIDEAIDTLLAILDHDVTSREQAGNMMDAVFAQLIAWSNQGRFHLAEIFEGSMNYYQSVLCRIAYAPVDTDRALTDFNKAKGHYMALFKAIPAHYRRHYRIVDPIALASFGDNWNS</sequence>
<accession>K2JJE5</accession>
<name>K2JJE5_9GAMM</name>
<protein>
    <recommendedName>
        <fullName evidence="5">DUF115 domain-containing protein</fullName>
    </recommendedName>
</protein>
<comment type="caution">
    <text evidence="3">The sequence shown here is derived from an EMBL/GenBank/DDBJ whole genome shotgun (WGS) entry which is preliminary data.</text>
</comment>
<feature type="domain" description="6-hydroxymethylpterin diphosphokinase MptE-like" evidence="1">
    <location>
        <begin position="304"/>
        <end position="460"/>
    </location>
</feature>
<evidence type="ECO:0000259" key="1">
    <source>
        <dbReference type="Pfam" id="PF01973"/>
    </source>
</evidence>
<dbReference type="Pfam" id="PF20157">
    <property type="entry name" value="Maf_flag10_N"/>
    <property type="match status" value="1"/>
</dbReference>
<evidence type="ECO:0000313" key="3">
    <source>
        <dbReference type="EMBL" id="EKE75438.1"/>
    </source>
</evidence>
<dbReference type="PANTHER" id="PTHR41786:SF1">
    <property type="entry name" value="6-HYDROXYMETHYLPTERIN DIPHOSPHOKINASE MPTE-LIKE DOMAIN-CONTAINING PROTEIN"/>
    <property type="match status" value="1"/>
</dbReference>
<dbReference type="AlphaFoldDB" id="K2JJE5"/>
<keyword evidence="4" id="KW-1185">Reference proteome</keyword>
<evidence type="ECO:0008006" key="5">
    <source>
        <dbReference type="Google" id="ProtNLM"/>
    </source>
</evidence>
<dbReference type="InterPro" id="IPR045376">
    <property type="entry name" value="Maf_N"/>
</dbReference>
<proteinExistence type="predicted"/>